<gene>
    <name evidence="4" type="ORF">BG04_1008</name>
</gene>
<dbReference type="Gene3D" id="1.10.287.540">
    <property type="entry name" value="Helix hairpin bin"/>
    <property type="match status" value="1"/>
</dbReference>
<dbReference type="PANTHER" id="PTHR37300:SF1">
    <property type="entry name" value="UPF0291 PROTEIN YNZC"/>
    <property type="match status" value="1"/>
</dbReference>
<dbReference type="HAMAP" id="MF_01103">
    <property type="entry name" value="UPF0291"/>
    <property type="match status" value="1"/>
</dbReference>
<dbReference type="AlphaFoldDB" id="A0A0B6A6L6"/>
<dbReference type="Proteomes" id="UP000031829">
    <property type="component" value="Chromosome"/>
</dbReference>
<dbReference type="SUPFAM" id="SSF158221">
    <property type="entry name" value="YnzC-like"/>
    <property type="match status" value="1"/>
</dbReference>
<evidence type="ECO:0000256" key="2">
    <source>
        <dbReference type="HAMAP-Rule" id="MF_01103"/>
    </source>
</evidence>
<comment type="subcellular location">
    <subcellularLocation>
        <location evidence="2">Cytoplasm</location>
    </subcellularLocation>
</comment>
<feature type="compositionally biased region" description="Basic and acidic residues" evidence="3">
    <location>
        <begin position="56"/>
        <end position="67"/>
    </location>
</feature>
<protein>
    <recommendedName>
        <fullName evidence="2">UPF0291 protein BG04_1008</fullName>
    </recommendedName>
</protein>
<reference evidence="4 5" key="1">
    <citation type="journal article" date="2015" name="Genome Announc.">
        <title>Complete genome sequences for 35 biothreat assay-relevant bacillus species.</title>
        <authorList>
            <person name="Johnson S.L."/>
            <person name="Daligault H.E."/>
            <person name="Davenport K.W."/>
            <person name="Jaissle J."/>
            <person name="Frey K.G."/>
            <person name="Ladner J.T."/>
            <person name="Broomall S.M."/>
            <person name="Bishop-Lilly K.A."/>
            <person name="Bruce D.C."/>
            <person name="Gibbons H.S."/>
            <person name="Coyne S.R."/>
            <person name="Lo C.C."/>
            <person name="Meincke L."/>
            <person name="Munk A.C."/>
            <person name="Koroleva G.I."/>
            <person name="Rosenzweig C.N."/>
            <person name="Palacios G.F."/>
            <person name="Redden C.L."/>
            <person name="Minogue T.D."/>
            <person name="Chain P.S."/>
        </authorList>
    </citation>
    <scope>NUCLEOTIDE SEQUENCE [LARGE SCALE GENOMIC DNA]</scope>
    <source>
        <strain evidence="5">ATCC 14581 / DSM 32 / JCM 2506 / NBRC 15308 / NCIMB 9376 / NCTC 10342 / NRRL B-14308 / VKM B-512</strain>
    </source>
</reference>
<dbReference type="RefSeq" id="WP_013058775.1">
    <property type="nucleotide sequence ID" value="NZ_BCVB01000001.1"/>
</dbReference>
<dbReference type="GeneID" id="93644484"/>
<evidence type="ECO:0000313" key="4">
    <source>
        <dbReference type="EMBL" id="AJI20570.1"/>
    </source>
</evidence>
<accession>A0A0B6A6L6</accession>
<dbReference type="InterPro" id="IPR009242">
    <property type="entry name" value="DUF896"/>
</dbReference>
<evidence type="ECO:0000256" key="3">
    <source>
        <dbReference type="SAM" id="MobiDB-lite"/>
    </source>
</evidence>
<dbReference type="KEGG" id="bmeg:BG04_1008"/>
<organism evidence="4 5">
    <name type="scientific">Priestia megaterium (strain ATCC 14581 / DSM 32 / CCUG 1817 / JCM 2506 / NBRC 15308 / NCIMB 9376 / NCTC 10342 / NRRL B-14308 / VKM B-512 / Ford 19)</name>
    <name type="common">Bacillus megaterium</name>
    <dbReference type="NCBI Taxonomy" id="1348623"/>
    <lineage>
        <taxon>Bacteria</taxon>
        <taxon>Bacillati</taxon>
        <taxon>Bacillota</taxon>
        <taxon>Bacilli</taxon>
        <taxon>Bacillales</taxon>
        <taxon>Bacillaceae</taxon>
        <taxon>Priestia</taxon>
    </lineage>
</organism>
<keyword evidence="1 2" id="KW-0963">Cytoplasm</keyword>
<feature type="region of interest" description="Disordered" evidence="3">
    <location>
        <begin position="56"/>
        <end position="76"/>
    </location>
</feature>
<dbReference type="GO" id="GO:0005737">
    <property type="term" value="C:cytoplasm"/>
    <property type="evidence" value="ECO:0007669"/>
    <property type="project" value="UniProtKB-SubCell"/>
</dbReference>
<name>A0A0B6A6L6_PRIM2</name>
<dbReference type="EMBL" id="CP009920">
    <property type="protein sequence ID" value="AJI20570.1"/>
    <property type="molecule type" value="Genomic_DNA"/>
</dbReference>
<evidence type="ECO:0000256" key="1">
    <source>
        <dbReference type="ARBA" id="ARBA00022490"/>
    </source>
</evidence>
<proteinExistence type="inferred from homology"/>
<dbReference type="Pfam" id="PF05979">
    <property type="entry name" value="DUF896"/>
    <property type="match status" value="1"/>
</dbReference>
<evidence type="ECO:0000313" key="5">
    <source>
        <dbReference type="Proteomes" id="UP000031829"/>
    </source>
</evidence>
<sequence>MLSKDKLARINALSKKAKAEGLTESEAKEQQELRQEYLKVFRQSMTNHLHTIKVVDEEGKDVTPKKLKESKKKRLH</sequence>
<dbReference type="HOGENOM" id="CLU_173137_0_2_9"/>
<comment type="similarity">
    <text evidence="2">Belongs to the UPF0291 family.</text>
</comment>
<dbReference type="PANTHER" id="PTHR37300">
    <property type="entry name" value="UPF0291 PROTEIN CBO2609/CLC_2481"/>
    <property type="match status" value="1"/>
</dbReference>